<accession>A0A8S5N396</accession>
<name>A0A8S5N396_9CAUD</name>
<organism evidence="1">
    <name type="scientific">Myoviridae sp. ctpiG4</name>
    <dbReference type="NCBI Taxonomy" id="2826698"/>
    <lineage>
        <taxon>Viruses</taxon>
        <taxon>Duplodnaviria</taxon>
        <taxon>Heunggongvirae</taxon>
        <taxon>Uroviricota</taxon>
        <taxon>Caudoviricetes</taxon>
    </lineage>
</organism>
<protein>
    <submittedName>
        <fullName evidence="1">Tail assembly chaperone protein</fullName>
    </submittedName>
</protein>
<evidence type="ECO:0000313" key="1">
    <source>
        <dbReference type="EMBL" id="DAD88952.1"/>
    </source>
</evidence>
<dbReference type="EMBL" id="BK015050">
    <property type="protein sequence ID" value="DAD88952.1"/>
    <property type="molecule type" value="Genomic_DNA"/>
</dbReference>
<dbReference type="InterPro" id="IPR049156">
    <property type="entry name" value="Phage_chap_TAC_15-like"/>
</dbReference>
<proteinExistence type="predicted"/>
<reference evidence="1" key="1">
    <citation type="journal article" date="2021" name="Proc. Natl. Acad. Sci. U.S.A.">
        <title>A Catalog of Tens of Thousands of Viruses from Human Metagenomes Reveals Hidden Associations with Chronic Diseases.</title>
        <authorList>
            <person name="Tisza M.J."/>
            <person name="Buck C.B."/>
        </authorList>
    </citation>
    <scope>NUCLEOTIDE SEQUENCE</scope>
    <source>
        <strain evidence="1">CtpiG4</strain>
    </source>
</reference>
<dbReference type="Pfam" id="PF21822">
    <property type="entry name" value="Phage_TAC_15"/>
    <property type="match status" value="1"/>
</dbReference>
<sequence length="143" mass="15212">MEPKQKTQIIEVGGSKYRLSKLDARSASYIAFKSAGIVAPLMGKGKNNGNISVESISKVLPAVPRHEFEEIQTMLLKTVVKMNDVGGQLLPEPILKEDGSFAIEDLAYDAGAVIALTVRAFLFNVGGFFGGAGLIPAESEAKS</sequence>